<dbReference type="Proteomes" id="UP000192578">
    <property type="component" value="Unassembled WGS sequence"/>
</dbReference>
<dbReference type="AlphaFoldDB" id="A0A1W0WWI1"/>
<feature type="region of interest" description="Disordered" evidence="1">
    <location>
        <begin position="1"/>
        <end position="22"/>
    </location>
</feature>
<evidence type="ECO:0000313" key="3">
    <source>
        <dbReference type="Proteomes" id="UP000192578"/>
    </source>
</evidence>
<keyword evidence="3" id="KW-1185">Reference proteome</keyword>
<evidence type="ECO:0000256" key="1">
    <source>
        <dbReference type="SAM" id="MobiDB-lite"/>
    </source>
</evidence>
<gene>
    <name evidence="2" type="ORF">BV898_06529</name>
</gene>
<reference evidence="3" key="1">
    <citation type="submission" date="2017-01" db="EMBL/GenBank/DDBJ databases">
        <title>Comparative genomics of anhydrobiosis in the tardigrade Hypsibius dujardini.</title>
        <authorList>
            <person name="Yoshida Y."/>
            <person name="Koutsovoulos G."/>
            <person name="Laetsch D."/>
            <person name="Stevens L."/>
            <person name="Kumar S."/>
            <person name="Horikawa D."/>
            <person name="Ishino K."/>
            <person name="Komine S."/>
            <person name="Tomita M."/>
            <person name="Blaxter M."/>
            <person name="Arakawa K."/>
        </authorList>
    </citation>
    <scope>NUCLEOTIDE SEQUENCE [LARGE SCALE GENOMIC DNA]</scope>
    <source>
        <strain evidence="3">Z151</strain>
    </source>
</reference>
<evidence type="ECO:0000313" key="2">
    <source>
        <dbReference type="EMBL" id="OQV19542.1"/>
    </source>
</evidence>
<dbReference type="EMBL" id="MTYJ01000038">
    <property type="protein sequence ID" value="OQV19542.1"/>
    <property type="molecule type" value="Genomic_DNA"/>
</dbReference>
<accession>A0A1W0WWI1</accession>
<organism evidence="2 3">
    <name type="scientific">Hypsibius exemplaris</name>
    <name type="common">Freshwater tardigrade</name>
    <dbReference type="NCBI Taxonomy" id="2072580"/>
    <lineage>
        <taxon>Eukaryota</taxon>
        <taxon>Metazoa</taxon>
        <taxon>Ecdysozoa</taxon>
        <taxon>Tardigrada</taxon>
        <taxon>Eutardigrada</taxon>
        <taxon>Parachela</taxon>
        <taxon>Hypsibioidea</taxon>
        <taxon>Hypsibiidae</taxon>
        <taxon>Hypsibius</taxon>
    </lineage>
</organism>
<name>A0A1W0WWI1_HYPEX</name>
<sequence>MGCKNSYHSGLSGTWLTSGQFPPNVPSLTTKLFGIVWRNQPASKGATSLPDDDDDDDDDPALVLATPLLIRINSSDNSDSKVCFASDHNNPS</sequence>
<proteinExistence type="predicted"/>
<comment type="caution">
    <text evidence="2">The sequence shown here is derived from an EMBL/GenBank/DDBJ whole genome shotgun (WGS) entry which is preliminary data.</text>
</comment>
<protein>
    <submittedName>
        <fullName evidence="2">Uncharacterized protein</fullName>
    </submittedName>
</protein>